<keyword evidence="3" id="KW-1185">Reference proteome</keyword>
<dbReference type="Proteomes" id="UP001160148">
    <property type="component" value="Unassembled WGS sequence"/>
</dbReference>
<evidence type="ECO:0000313" key="2">
    <source>
        <dbReference type="EMBL" id="CAI6374936.1"/>
    </source>
</evidence>
<protein>
    <submittedName>
        <fullName evidence="1">Uncharacterized protein</fullName>
    </submittedName>
</protein>
<evidence type="ECO:0000313" key="3">
    <source>
        <dbReference type="Proteomes" id="UP001160148"/>
    </source>
</evidence>
<dbReference type="EMBL" id="CARXXK010000001">
    <property type="protein sequence ID" value="CAI6346537.1"/>
    <property type="molecule type" value="Genomic_DNA"/>
</dbReference>
<dbReference type="AlphaFoldDB" id="A0AAV0VTK1"/>
<evidence type="ECO:0000313" key="1">
    <source>
        <dbReference type="EMBL" id="CAI6346537.1"/>
    </source>
</evidence>
<name>A0AAV0VTK1_9HEMI</name>
<sequence length="119" mass="13286">MLHSVESSLIVIRRSDRIIFRTFATISTFLDVEGRPARESSLMSSRPSINLLCHSNVLDRLIASSSNAFLIISKVSVADLPSLTQNLMQTRCSSLFDMTKTAHTLKVSDFNEFSFITNS</sequence>
<comment type="caution">
    <text evidence="1">The sequence shown here is derived from an EMBL/GenBank/DDBJ whole genome shotgun (WGS) entry which is preliminary data.</text>
</comment>
<dbReference type="EMBL" id="CARXXK010001250">
    <property type="protein sequence ID" value="CAI6374936.1"/>
    <property type="molecule type" value="Genomic_DNA"/>
</dbReference>
<organism evidence="1 3">
    <name type="scientific">Macrosiphum euphorbiae</name>
    <name type="common">potato aphid</name>
    <dbReference type="NCBI Taxonomy" id="13131"/>
    <lineage>
        <taxon>Eukaryota</taxon>
        <taxon>Metazoa</taxon>
        <taxon>Ecdysozoa</taxon>
        <taxon>Arthropoda</taxon>
        <taxon>Hexapoda</taxon>
        <taxon>Insecta</taxon>
        <taxon>Pterygota</taxon>
        <taxon>Neoptera</taxon>
        <taxon>Paraneoptera</taxon>
        <taxon>Hemiptera</taxon>
        <taxon>Sternorrhyncha</taxon>
        <taxon>Aphidomorpha</taxon>
        <taxon>Aphidoidea</taxon>
        <taxon>Aphididae</taxon>
        <taxon>Macrosiphini</taxon>
        <taxon>Macrosiphum</taxon>
    </lineage>
</organism>
<accession>A0AAV0VTK1</accession>
<gene>
    <name evidence="2" type="ORF">MEUPH1_LOCUS28505</name>
    <name evidence="1" type="ORF">MEUPH1_LOCUS3437</name>
</gene>
<proteinExistence type="predicted"/>
<reference evidence="1 3" key="1">
    <citation type="submission" date="2023-01" db="EMBL/GenBank/DDBJ databases">
        <authorList>
            <person name="Whitehead M."/>
        </authorList>
    </citation>
    <scope>NUCLEOTIDE SEQUENCE [LARGE SCALE GENOMIC DNA]</scope>
</reference>